<feature type="transmembrane region" description="Helical" evidence="7">
    <location>
        <begin position="304"/>
        <end position="324"/>
    </location>
</feature>
<feature type="transmembrane region" description="Helical" evidence="7">
    <location>
        <begin position="37"/>
        <end position="60"/>
    </location>
</feature>
<evidence type="ECO:0000256" key="6">
    <source>
        <dbReference type="ARBA" id="ARBA00023136"/>
    </source>
</evidence>
<keyword evidence="4 7" id="KW-0812">Transmembrane</keyword>
<comment type="caution">
    <text evidence="8">The sequence shown here is derived from an EMBL/GenBank/DDBJ whole genome shotgun (WGS) entry which is preliminary data.</text>
</comment>
<dbReference type="CDD" id="cd06173">
    <property type="entry name" value="MFS_MefA_like"/>
    <property type="match status" value="1"/>
</dbReference>
<name>B9Z407_9NEIS</name>
<evidence type="ECO:0000256" key="3">
    <source>
        <dbReference type="ARBA" id="ARBA00022475"/>
    </source>
</evidence>
<keyword evidence="9" id="KW-1185">Reference proteome</keyword>
<dbReference type="AlphaFoldDB" id="B9Z407"/>
<gene>
    <name evidence="8" type="ORF">FuraDRAFT_2092</name>
</gene>
<keyword evidence="6 7" id="KW-0472">Membrane</keyword>
<dbReference type="InterPro" id="IPR010290">
    <property type="entry name" value="TM_effector"/>
</dbReference>
<accession>B9Z407</accession>
<evidence type="ECO:0000256" key="2">
    <source>
        <dbReference type="ARBA" id="ARBA00022448"/>
    </source>
</evidence>
<keyword evidence="3" id="KW-1003">Cell membrane</keyword>
<evidence type="ECO:0000256" key="7">
    <source>
        <dbReference type="SAM" id="Phobius"/>
    </source>
</evidence>
<dbReference type="SUPFAM" id="SSF103473">
    <property type="entry name" value="MFS general substrate transporter"/>
    <property type="match status" value="1"/>
</dbReference>
<feature type="transmembrane region" description="Helical" evidence="7">
    <location>
        <begin position="103"/>
        <end position="123"/>
    </location>
</feature>
<protein>
    <submittedName>
        <fullName evidence="8">Major facilitator superfamily MFS_1</fullName>
    </submittedName>
</protein>
<feature type="transmembrane region" description="Helical" evidence="7">
    <location>
        <begin position="277"/>
        <end position="297"/>
    </location>
</feature>
<evidence type="ECO:0000256" key="5">
    <source>
        <dbReference type="ARBA" id="ARBA00022989"/>
    </source>
</evidence>
<feature type="transmembrane region" description="Helical" evidence="7">
    <location>
        <begin position="243"/>
        <end position="265"/>
    </location>
</feature>
<organism evidence="8 9">
    <name type="scientific">Pseudogulbenkiania ferrooxidans 2002</name>
    <dbReference type="NCBI Taxonomy" id="279714"/>
    <lineage>
        <taxon>Bacteria</taxon>
        <taxon>Pseudomonadati</taxon>
        <taxon>Pseudomonadota</taxon>
        <taxon>Betaproteobacteria</taxon>
        <taxon>Neisseriales</taxon>
        <taxon>Chromobacteriaceae</taxon>
        <taxon>Pseudogulbenkiania</taxon>
    </lineage>
</organism>
<dbReference type="InterPro" id="IPR036259">
    <property type="entry name" value="MFS_trans_sf"/>
</dbReference>
<dbReference type="PANTHER" id="PTHR23513:SF11">
    <property type="entry name" value="STAPHYLOFERRIN A TRANSPORTER"/>
    <property type="match status" value="1"/>
</dbReference>
<dbReference type="Pfam" id="PF05977">
    <property type="entry name" value="MFS_3"/>
    <property type="match status" value="1"/>
</dbReference>
<dbReference type="EMBL" id="ACIS01000005">
    <property type="protein sequence ID" value="EEG08584.1"/>
    <property type="molecule type" value="Genomic_DNA"/>
</dbReference>
<proteinExistence type="predicted"/>
<dbReference type="GO" id="GO:0005886">
    <property type="term" value="C:plasma membrane"/>
    <property type="evidence" value="ECO:0007669"/>
    <property type="project" value="UniProtKB-SubCell"/>
</dbReference>
<comment type="subcellular location">
    <subcellularLocation>
        <location evidence="1">Cell membrane</location>
        <topology evidence="1">Multi-pass membrane protein</topology>
    </subcellularLocation>
</comment>
<dbReference type="Gene3D" id="1.20.1250.20">
    <property type="entry name" value="MFS general substrate transporter like domains"/>
    <property type="match status" value="1"/>
</dbReference>
<evidence type="ECO:0000313" key="8">
    <source>
        <dbReference type="EMBL" id="EEG08584.1"/>
    </source>
</evidence>
<feature type="transmembrane region" description="Helical" evidence="7">
    <location>
        <begin position="66"/>
        <end position="91"/>
    </location>
</feature>
<evidence type="ECO:0000256" key="4">
    <source>
        <dbReference type="ARBA" id="ARBA00022692"/>
    </source>
</evidence>
<dbReference type="PANTHER" id="PTHR23513">
    <property type="entry name" value="INTEGRAL MEMBRANE EFFLUX PROTEIN-RELATED"/>
    <property type="match status" value="1"/>
</dbReference>
<keyword evidence="5 7" id="KW-1133">Transmembrane helix</keyword>
<sequence>MNESDRPSPKMIQAAGWRERLSRGLFRSLRQPNYLRYFVGQGVSVMGTWMQTVALSWLVYRLTGSAALLGVVAFLSQAPQLVVSPLAGLLIDRYDRRRLLISVQWLLFLQSGLLALLTLTGWIAPWNIVMLAGCFGVLNALDTPLRHALIGSIVTDKQDLPNAIALNAVVYNLARFVVPPIAGALLGLTSEALCFALNAVSYLAIAQALRGMELAPPSAATARSAAGFGEGLRFARGSEPVRLLLGLTLLMNVTASSYVVLVPVLAKGVFAGGVGTLGILLGSSGCGALASTAYVALQKTRRQLGSKVVLGWCAVSSGMLVLATSHSLPFGLYATFALGFGISMANVATNSLLMSSVPDRLRGRMISTYTGIRFGMDAVGGLIAGSAVSAFGLSPTLSVEAVLVLAGLAWCLARRGVHHQPLALEN</sequence>
<dbReference type="eggNOG" id="COG2814">
    <property type="taxonomic scope" value="Bacteria"/>
</dbReference>
<feature type="transmembrane region" description="Helical" evidence="7">
    <location>
        <begin position="330"/>
        <end position="353"/>
    </location>
</feature>
<dbReference type="Proteomes" id="UP000003165">
    <property type="component" value="Unassembled WGS sequence"/>
</dbReference>
<feature type="transmembrane region" description="Helical" evidence="7">
    <location>
        <begin position="181"/>
        <end position="205"/>
    </location>
</feature>
<reference evidence="8 9" key="1">
    <citation type="submission" date="2009-02" db="EMBL/GenBank/DDBJ databases">
        <title>Sequencing of the draft genome and assembly of Lutiella nitroferrum 2002.</title>
        <authorList>
            <consortium name="US DOE Joint Genome Institute (JGI-PGF)"/>
            <person name="Lucas S."/>
            <person name="Copeland A."/>
            <person name="Lapidus A."/>
            <person name="Glavina del Rio T."/>
            <person name="Tice H."/>
            <person name="Bruce D."/>
            <person name="Goodwin L."/>
            <person name="Pitluck S."/>
            <person name="Larimer F."/>
            <person name="Land M.L."/>
            <person name="Hauser L."/>
            <person name="Coates J.D."/>
        </authorList>
    </citation>
    <scope>NUCLEOTIDE SEQUENCE [LARGE SCALE GENOMIC DNA]</scope>
    <source>
        <strain evidence="8 9">2002</strain>
    </source>
</reference>
<dbReference type="RefSeq" id="WP_008954112.1">
    <property type="nucleotide sequence ID" value="NZ_ACIS01000005.1"/>
</dbReference>
<feature type="transmembrane region" description="Helical" evidence="7">
    <location>
        <begin position="374"/>
        <end position="391"/>
    </location>
</feature>
<evidence type="ECO:0000256" key="1">
    <source>
        <dbReference type="ARBA" id="ARBA00004651"/>
    </source>
</evidence>
<evidence type="ECO:0000313" key="9">
    <source>
        <dbReference type="Proteomes" id="UP000003165"/>
    </source>
</evidence>
<keyword evidence="2" id="KW-0813">Transport</keyword>